<dbReference type="GO" id="GO:0005975">
    <property type="term" value="P:carbohydrate metabolic process"/>
    <property type="evidence" value="ECO:0007669"/>
    <property type="project" value="InterPro"/>
</dbReference>
<dbReference type="FunFam" id="3.20.20.70:FF:000018">
    <property type="entry name" value="Probable transaldolase"/>
    <property type="match status" value="1"/>
</dbReference>
<dbReference type="InterPro" id="IPR001585">
    <property type="entry name" value="TAL/FSA"/>
</dbReference>
<name>X0TWC2_9ZZZZ</name>
<dbReference type="InterPro" id="IPR013785">
    <property type="entry name" value="Aldolase_TIM"/>
</dbReference>
<dbReference type="AlphaFoldDB" id="X0TWC2"/>
<dbReference type="InterPro" id="IPR004731">
    <property type="entry name" value="Transaldolase_3B/F6P_aldolase"/>
</dbReference>
<evidence type="ECO:0000256" key="1">
    <source>
        <dbReference type="ARBA" id="ARBA00004496"/>
    </source>
</evidence>
<protein>
    <recommendedName>
        <fullName evidence="5">Transaldolase</fullName>
    </recommendedName>
</protein>
<dbReference type="GO" id="GO:0016832">
    <property type="term" value="F:aldehyde-lyase activity"/>
    <property type="evidence" value="ECO:0007669"/>
    <property type="project" value="InterPro"/>
</dbReference>
<dbReference type="InterPro" id="IPR018225">
    <property type="entry name" value="Transaldolase_AS"/>
</dbReference>
<proteinExistence type="predicted"/>
<evidence type="ECO:0000256" key="2">
    <source>
        <dbReference type="ARBA" id="ARBA00022490"/>
    </source>
</evidence>
<dbReference type="CDD" id="cd00956">
    <property type="entry name" value="Transaldolase_FSA"/>
    <property type="match status" value="1"/>
</dbReference>
<gene>
    <name evidence="4" type="ORF">S01H1_19896</name>
</gene>
<dbReference type="PANTHER" id="PTHR10683">
    <property type="entry name" value="TRANSALDOLASE"/>
    <property type="match status" value="1"/>
</dbReference>
<dbReference type="PROSITE" id="PS01054">
    <property type="entry name" value="TRANSALDOLASE_1"/>
    <property type="match status" value="1"/>
</dbReference>
<dbReference type="Gene3D" id="3.20.20.70">
    <property type="entry name" value="Aldolase class I"/>
    <property type="match status" value="1"/>
</dbReference>
<evidence type="ECO:0000313" key="4">
    <source>
        <dbReference type="EMBL" id="GAF97554.1"/>
    </source>
</evidence>
<keyword evidence="3" id="KW-0704">Schiff base</keyword>
<sequence>MRIFLDTANIDQIRQAAKLGIISGVTTNPSLVSKEATADYETVVKTICSIISGSVSTEVLAEDVEPMIKEAKIKASWAPNVTIKIPATAAGLEAISTLSKENIEINMTLCFSLNQALLGALAGATYVSPFVGRLDDVGHDGMQLVKDIVDVYKHYNLKTQVIAASIRHPLHCVAAAKAGAHIATVPYNVLMQMINHPLTDAGVSRFLADWQRVSQQ</sequence>
<dbReference type="PANTHER" id="PTHR10683:SF40">
    <property type="entry name" value="FRUCTOSE-6-PHOSPHATE ALDOLASE 1-RELATED"/>
    <property type="match status" value="1"/>
</dbReference>
<dbReference type="SUPFAM" id="SSF51569">
    <property type="entry name" value="Aldolase"/>
    <property type="match status" value="1"/>
</dbReference>
<comment type="subcellular location">
    <subcellularLocation>
        <location evidence="1">Cytoplasm</location>
    </subcellularLocation>
</comment>
<reference evidence="4" key="1">
    <citation type="journal article" date="2014" name="Front. Microbiol.">
        <title>High frequency of phylogenetically diverse reductive dehalogenase-homologous genes in deep subseafloor sedimentary metagenomes.</title>
        <authorList>
            <person name="Kawai M."/>
            <person name="Futagami T."/>
            <person name="Toyoda A."/>
            <person name="Takaki Y."/>
            <person name="Nishi S."/>
            <person name="Hori S."/>
            <person name="Arai W."/>
            <person name="Tsubouchi T."/>
            <person name="Morono Y."/>
            <person name="Uchiyama I."/>
            <person name="Ito T."/>
            <person name="Fujiyama A."/>
            <person name="Inagaki F."/>
            <person name="Takami H."/>
        </authorList>
    </citation>
    <scope>NUCLEOTIDE SEQUENCE</scope>
    <source>
        <strain evidence="4">Expedition CK06-06</strain>
    </source>
</reference>
<dbReference type="GO" id="GO:0005737">
    <property type="term" value="C:cytoplasm"/>
    <property type="evidence" value="ECO:0007669"/>
    <property type="project" value="UniProtKB-SubCell"/>
</dbReference>
<accession>X0TWC2</accession>
<dbReference type="EMBL" id="BARS01010809">
    <property type="protein sequence ID" value="GAF97554.1"/>
    <property type="molecule type" value="Genomic_DNA"/>
</dbReference>
<keyword evidence="2" id="KW-0963">Cytoplasm</keyword>
<dbReference type="InterPro" id="IPR033919">
    <property type="entry name" value="TSA/FSA_arc/bac"/>
</dbReference>
<evidence type="ECO:0008006" key="5">
    <source>
        <dbReference type="Google" id="ProtNLM"/>
    </source>
</evidence>
<dbReference type="Pfam" id="PF00923">
    <property type="entry name" value="TAL_FSA"/>
    <property type="match status" value="1"/>
</dbReference>
<dbReference type="NCBIfam" id="TIGR00875">
    <property type="entry name" value="fsa_talC_mipB"/>
    <property type="match status" value="1"/>
</dbReference>
<evidence type="ECO:0000256" key="3">
    <source>
        <dbReference type="ARBA" id="ARBA00023270"/>
    </source>
</evidence>
<comment type="caution">
    <text evidence="4">The sequence shown here is derived from an EMBL/GenBank/DDBJ whole genome shotgun (WGS) entry which is preliminary data.</text>
</comment>
<dbReference type="PROSITE" id="PS00958">
    <property type="entry name" value="TRANSALDOLASE_2"/>
    <property type="match status" value="1"/>
</dbReference>
<organism evidence="4">
    <name type="scientific">marine sediment metagenome</name>
    <dbReference type="NCBI Taxonomy" id="412755"/>
    <lineage>
        <taxon>unclassified sequences</taxon>
        <taxon>metagenomes</taxon>
        <taxon>ecological metagenomes</taxon>
    </lineage>
</organism>